<reference evidence="1" key="1">
    <citation type="journal article" date="2022" name="Int. J. Mol. Sci.">
        <title>Draft Genome of Tanacetum Coccineum: Genomic Comparison of Closely Related Tanacetum-Family Plants.</title>
        <authorList>
            <person name="Yamashiro T."/>
            <person name="Shiraishi A."/>
            <person name="Nakayama K."/>
            <person name="Satake H."/>
        </authorList>
    </citation>
    <scope>NUCLEOTIDE SEQUENCE</scope>
</reference>
<proteinExistence type="predicted"/>
<evidence type="ECO:0000313" key="1">
    <source>
        <dbReference type="EMBL" id="GJS82301.1"/>
    </source>
</evidence>
<name>A0ABQ4YXX7_9ASTR</name>
<sequence>MPKDKTLDEKYKDIGFPIEAEDVKLLMNDKTESLHNPGNPGHMGCLPRSACLGSRCLTHHKDLWIPLWEIIVDLELPSVVRSLQSLVLDAIHITLKFGPLAVEKAQSAVCWHESPQFLDKPVVKASYRWWEGPEETRVKESFLACEGLHMNSPVGPLWQAERILKSSLPAHIAMIQL</sequence>
<protein>
    <submittedName>
        <fullName evidence="1">Uncharacterized protein</fullName>
    </submittedName>
</protein>
<evidence type="ECO:0000313" key="2">
    <source>
        <dbReference type="Proteomes" id="UP001151760"/>
    </source>
</evidence>
<gene>
    <name evidence="1" type="ORF">Tco_0748842</name>
</gene>
<reference evidence="1" key="2">
    <citation type="submission" date="2022-01" db="EMBL/GenBank/DDBJ databases">
        <authorList>
            <person name="Yamashiro T."/>
            <person name="Shiraishi A."/>
            <person name="Satake H."/>
            <person name="Nakayama K."/>
        </authorList>
    </citation>
    <scope>NUCLEOTIDE SEQUENCE</scope>
</reference>
<keyword evidence="2" id="KW-1185">Reference proteome</keyword>
<organism evidence="1 2">
    <name type="scientific">Tanacetum coccineum</name>
    <dbReference type="NCBI Taxonomy" id="301880"/>
    <lineage>
        <taxon>Eukaryota</taxon>
        <taxon>Viridiplantae</taxon>
        <taxon>Streptophyta</taxon>
        <taxon>Embryophyta</taxon>
        <taxon>Tracheophyta</taxon>
        <taxon>Spermatophyta</taxon>
        <taxon>Magnoliopsida</taxon>
        <taxon>eudicotyledons</taxon>
        <taxon>Gunneridae</taxon>
        <taxon>Pentapetalae</taxon>
        <taxon>asterids</taxon>
        <taxon>campanulids</taxon>
        <taxon>Asterales</taxon>
        <taxon>Asteraceae</taxon>
        <taxon>Asteroideae</taxon>
        <taxon>Anthemideae</taxon>
        <taxon>Anthemidinae</taxon>
        <taxon>Tanacetum</taxon>
    </lineage>
</organism>
<dbReference type="EMBL" id="BQNB010010814">
    <property type="protein sequence ID" value="GJS82301.1"/>
    <property type="molecule type" value="Genomic_DNA"/>
</dbReference>
<dbReference type="Proteomes" id="UP001151760">
    <property type="component" value="Unassembled WGS sequence"/>
</dbReference>
<comment type="caution">
    <text evidence="1">The sequence shown here is derived from an EMBL/GenBank/DDBJ whole genome shotgun (WGS) entry which is preliminary data.</text>
</comment>
<accession>A0ABQ4YXX7</accession>